<protein>
    <submittedName>
        <fullName evidence="2">Uncharacterized protein</fullName>
    </submittedName>
</protein>
<gene>
    <name evidence="2" type="ORF">JFL43_02200</name>
</gene>
<dbReference type="Proteomes" id="UP000618943">
    <property type="component" value="Unassembled WGS sequence"/>
</dbReference>
<reference evidence="2 3" key="1">
    <citation type="submission" date="2020-12" db="EMBL/GenBank/DDBJ databases">
        <title>YIM B01967 draft genome.</title>
        <authorList>
            <person name="Yan X."/>
        </authorList>
    </citation>
    <scope>NUCLEOTIDE SEQUENCE [LARGE SCALE GENOMIC DNA]</scope>
    <source>
        <strain evidence="2 3">YIM B01967</strain>
    </source>
</reference>
<feature type="transmembrane region" description="Helical" evidence="1">
    <location>
        <begin position="46"/>
        <end position="65"/>
    </location>
</feature>
<sequence length="104" mass="11821">MDLFLIIFLGIILCLLITIGLLLLSLAKQGDERKSFIKEKSMCQTFLIMVCFLIFKIGESLYLTFVRAGEVVGINPLIFLTEISIVFLISLILNKKRYGDWSAE</sequence>
<feature type="transmembrane region" description="Helical" evidence="1">
    <location>
        <begin position="6"/>
        <end position="26"/>
    </location>
</feature>
<accession>A0ABS1H2P7</accession>
<proteinExistence type="predicted"/>
<keyword evidence="1" id="KW-1133">Transmembrane helix</keyword>
<organism evidence="2 3">
    <name type="scientific">Viridibacillus soli</name>
    <dbReference type="NCBI Taxonomy" id="2798301"/>
    <lineage>
        <taxon>Bacteria</taxon>
        <taxon>Bacillati</taxon>
        <taxon>Bacillota</taxon>
        <taxon>Bacilli</taxon>
        <taxon>Bacillales</taxon>
        <taxon>Caryophanaceae</taxon>
        <taxon>Viridibacillus</taxon>
    </lineage>
</organism>
<keyword evidence="3" id="KW-1185">Reference proteome</keyword>
<dbReference type="EMBL" id="JAEOAH010000003">
    <property type="protein sequence ID" value="MBK3493689.1"/>
    <property type="molecule type" value="Genomic_DNA"/>
</dbReference>
<evidence type="ECO:0000313" key="3">
    <source>
        <dbReference type="Proteomes" id="UP000618943"/>
    </source>
</evidence>
<keyword evidence="1" id="KW-0472">Membrane</keyword>
<name>A0ABS1H2P7_9BACL</name>
<dbReference type="RefSeq" id="WP_200747741.1">
    <property type="nucleotide sequence ID" value="NZ_JAEOAH010000003.1"/>
</dbReference>
<keyword evidence="1" id="KW-0812">Transmembrane</keyword>
<comment type="caution">
    <text evidence="2">The sequence shown here is derived from an EMBL/GenBank/DDBJ whole genome shotgun (WGS) entry which is preliminary data.</text>
</comment>
<evidence type="ECO:0000256" key="1">
    <source>
        <dbReference type="SAM" id="Phobius"/>
    </source>
</evidence>
<evidence type="ECO:0000313" key="2">
    <source>
        <dbReference type="EMBL" id="MBK3493689.1"/>
    </source>
</evidence>
<feature type="transmembrane region" description="Helical" evidence="1">
    <location>
        <begin position="71"/>
        <end position="93"/>
    </location>
</feature>